<feature type="compositionally biased region" description="Basic and acidic residues" evidence="1">
    <location>
        <begin position="1225"/>
        <end position="1251"/>
    </location>
</feature>
<feature type="region of interest" description="Disordered" evidence="1">
    <location>
        <begin position="1357"/>
        <end position="1440"/>
    </location>
</feature>
<organism evidence="2 3">
    <name type="scientific">Kwoniella shandongensis</name>
    <dbReference type="NCBI Taxonomy" id="1734106"/>
    <lineage>
        <taxon>Eukaryota</taxon>
        <taxon>Fungi</taxon>
        <taxon>Dikarya</taxon>
        <taxon>Basidiomycota</taxon>
        <taxon>Agaricomycotina</taxon>
        <taxon>Tremellomycetes</taxon>
        <taxon>Tremellales</taxon>
        <taxon>Cryptococcaceae</taxon>
        <taxon>Kwoniella</taxon>
    </lineage>
</organism>
<feature type="compositionally biased region" description="Basic and acidic residues" evidence="1">
    <location>
        <begin position="578"/>
        <end position="588"/>
    </location>
</feature>
<feature type="region of interest" description="Disordered" evidence="1">
    <location>
        <begin position="166"/>
        <end position="400"/>
    </location>
</feature>
<feature type="compositionally biased region" description="Basic residues" evidence="1">
    <location>
        <begin position="450"/>
        <end position="469"/>
    </location>
</feature>
<feature type="compositionally biased region" description="Polar residues" evidence="1">
    <location>
        <begin position="1153"/>
        <end position="1163"/>
    </location>
</feature>
<reference evidence="2" key="1">
    <citation type="submission" date="2017-08" db="EMBL/GenBank/DDBJ databases">
        <authorList>
            <person name="Cuomo C."/>
            <person name="Billmyre B."/>
            <person name="Heitman J."/>
        </authorList>
    </citation>
    <scope>NUCLEOTIDE SEQUENCE</scope>
    <source>
        <strain evidence="2">CBS 12478</strain>
    </source>
</reference>
<evidence type="ECO:0000313" key="3">
    <source>
        <dbReference type="Proteomes" id="UP000322225"/>
    </source>
</evidence>
<feature type="region of interest" description="Disordered" evidence="1">
    <location>
        <begin position="1462"/>
        <end position="1482"/>
    </location>
</feature>
<feature type="compositionally biased region" description="Polar residues" evidence="1">
    <location>
        <begin position="1275"/>
        <end position="1296"/>
    </location>
</feature>
<feature type="compositionally biased region" description="Low complexity" evidence="1">
    <location>
        <begin position="1215"/>
        <end position="1224"/>
    </location>
</feature>
<proteinExistence type="predicted"/>
<feature type="compositionally biased region" description="Polar residues" evidence="1">
    <location>
        <begin position="337"/>
        <end position="347"/>
    </location>
</feature>
<feature type="compositionally biased region" description="Basic and acidic residues" evidence="1">
    <location>
        <begin position="59"/>
        <end position="74"/>
    </location>
</feature>
<feature type="compositionally biased region" description="Polar residues" evidence="1">
    <location>
        <begin position="77"/>
        <end position="100"/>
    </location>
</feature>
<evidence type="ECO:0000313" key="2">
    <source>
        <dbReference type="EMBL" id="WWD18019.1"/>
    </source>
</evidence>
<dbReference type="GeneID" id="43588513"/>
<accession>A0A5M6BZM2</accession>
<feature type="compositionally biased region" description="Acidic residues" evidence="1">
    <location>
        <begin position="297"/>
        <end position="311"/>
    </location>
</feature>
<feature type="compositionally biased region" description="Polar residues" evidence="1">
    <location>
        <begin position="1255"/>
        <end position="1268"/>
    </location>
</feature>
<feature type="compositionally biased region" description="Polar residues" evidence="1">
    <location>
        <begin position="1419"/>
        <end position="1440"/>
    </location>
</feature>
<feature type="compositionally biased region" description="Polar residues" evidence="1">
    <location>
        <begin position="1321"/>
        <end position="1339"/>
    </location>
</feature>
<protein>
    <submittedName>
        <fullName evidence="2">Uncharacterized protein</fullName>
    </submittedName>
</protein>
<name>A0A5M6BZM2_9TREE</name>
<feature type="region of interest" description="Disordered" evidence="1">
    <location>
        <begin position="931"/>
        <end position="967"/>
    </location>
</feature>
<feature type="compositionally biased region" description="Polar residues" evidence="1">
    <location>
        <begin position="261"/>
        <end position="271"/>
    </location>
</feature>
<feature type="region of interest" description="Disordered" evidence="1">
    <location>
        <begin position="414"/>
        <end position="603"/>
    </location>
</feature>
<feature type="region of interest" description="Disordered" evidence="1">
    <location>
        <begin position="1039"/>
        <end position="1122"/>
    </location>
</feature>
<feature type="compositionally biased region" description="Polar residues" evidence="1">
    <location>
        <begin position="198"/>
        <end position="216"/>
    </location>
</feature>
<feature type="compositionally biased region" description="Acidic residues" evidence="1">
    <location>
        <begin position="1369"/>
        <end position="1399"/>
    </location>
</feature>
<dbReference type="EMBL" id="CP144054">
    <property type="protein sequence ID" value="WWD18019.1"/>
    <property type="molecule type" value="Genomic_DNA"/>
</dbReference>
<feature type="region of interest" description="Disordered" evidence="1">
    <location>
        <begin position="1317"/>
        <end position="1339"/>
    </location>
</feature>
<feature type="region of interest" description="Disordered" evidence="1">
    <location>
        <begin position="702"/>
        <end position="797"/>
    </location>
</feature>
<feature type="compositionally biased region" description="Basic residues" evidence="1">
    <location>
        <begin position="132"/>
        <end position="142"/>
    </location>
</feature>
<feature type="compositionally biased region" description="Basic and acidic residues" evidence="1">
    <location>
        <begin position="180"/>
        <end position="195"/>
    </location>
</feature>
<evidence type="ECO:0000256" key="1">
    <source>
        <dbReference type="SAM" id="MobiDB-lite"/>
    </source>
</evidence>
<gene>
    <name evidence="2" type="ORF">CI109_102466</name>
</gene>
<keyword evidence="3" id="KW-1185">Reference proteome</keyword>
<feature type="region of interest" description="Disordered" evidence="1">
    <location>
        <begin position="1"/>
        <end position="153"/>
    </location>
</feature>
<feature type="region of interest" description="Disordered" evidence="1">
    <location>
        <begin position="1153"/>
        <end position="1296"/>
    </location>
</feature>
<feature type="compositionally biased region" description="Polar residues" evidence="1">
    <location>
        <begin position="727"/>
        <end position="737"/>
    </location>
</feature>
<feature type="compositionally biased region" description="Basic residues" evidence="1">
    <location>
        <begin position="493"/>
        <end position="502"/>
    </location>
</feature>
<feature type="compositionally biased region" description="Polar residues" evidence="1">
    <location>
        <begin position="229"/>
        <end position="253"/>
    </location>
</feature>
<reference evidence="2" key="2">
    <citation type="submission" date="2024-01" db="EMBL/GenBank/DDBJ databases">
        <title>Comparative genomics of Cryptococcus and Kwoniella reveals pathogenesis evolution and contrasting modes of karyotype evolution via chromosome fusion or intercentromeric recombination.</title>
        <authorList>
            <person name="Coelho M.A."/>
            <person name="David-Palma M."/>
            <person name="Shea T."/>
            <person name="Bowers K."/>
            <person name="McGinley-Smith S."/>
            <person name="Mohammad A.W."/>
            <person name="Gnirke A."/>
            <person name="Yurkov A.M."/>
            <person name="Nowrousian M."/>
            <person name="Sun S."/>
            <person name="Cuomo C.A."/>
            <person name="Heitman J."/>
        </authorList>
    </citation>
    <scope>NUCLEOTIDE SEQUENCE</scope>
    <source>
        <strain evidence="2">CBS 12478</strain>
    </source>
</reference>
<dbReference type="KEGG" id="ksn:43588513"/>
<feature type="region of interest" description="Disordered" evidence="1">
    <location>
        <begin position="671"/>
        <end position="690"/>
    </location>
</feature>
<feature type="region of interest" description="Disordered" evidence="1">
    <location>
        <begin position="864"/>
        <end position="912"/>
    </location>
</feature>
<dbReference type="Proteomes" id="UP000322225">
    <property type="component" value="Chromosome 4"/>
</dbReference>
<feature type="compositionally biased region" description="Low complexity" evidence="1">
    <location>
        <begin position="931"/>
        <end position="944"/>
    </location>
</feature>
<feature type="compositionally biased region" description="Low complexity" evidence="1">
    <location>
        <begin position="108"/>
        <end position="131"/>
    </location>
</feature>
<feature type="compositionally biased region" description="Basic and acidic residues" evidence="1">
    <location>
        <begin position="769"/>
        <end position="780"/>
    </location>
</feature>
<dbReference type="OrthoDB" id="2565123at2759"/>
<feature type="compositionally biased region" description="Basic and acidic residues" evidence="1">
    <location>
        <begin position="285"/>
        <end position="296"/>
    </location>
</feature>
<sequence length="1517" mass="168211">MSFRLSQLDANDIPLDPPPSSNPSEQPRRQRRYYGDQKRRQSTFTTSKVQLPGNGNDSTTRDKGRGLVAKKVEVKSTAATSVGTKSSTKQPLTKTSTSFVSDPDVINKKTAPTKKAPSKRASSSLASNSRSSSKRPLTKKKKKAEEALPYLTAPEEGFYNEFGIWVEKPAPPAPQPEQSKANKVDGTEGDTDYRAPKNSVTTPAQPTGALSTSSPPATVLVTPALKPDQGQQQSRTRNVTKSGTMPIGTSITPRQPLLYSDQRTLVGSTRSLPDPGEVKVPPGGRKREPLFLRVSDDSDNSSEEEESDEETSVSPVRRPSTRRSRSRLPDHSPYVFDSQQGNDQAPQPSRVIATQDEAGNPTPPCRGTSLIAATFKNPLTSSTWRDPFPHIPAANPRSAAPLSYRLREGVVGKSVRAGDILVEDSDAEDATRVHHRTLSERGSPVSKSSQSRHSKRKKNKTYGKGRSHVYKSGLPDPLDTHQHFEFSQQSSRRSYRGAKRKGSTSMWLDSPSLPLGEMDSNQDVPLRKRSRNGPFPGAAVPGLFDPDSPPPRRKRNRDSQHIPLTKVFDLPHLPLHAASEDGHDPDRERRRRKKKRREFERRALREKSEEARLEMNPNPSAAVRLDNYIERVQLKHPKRRSRKVRKALRPVPGYVSKPISCIPYEEHVKQYQENSRSSNHPTGKQLSGQRYNDLIAATRKSRFEDSVRKQRRFTKEMTPLLPLRGLTPSQDDPQTSDPIVYEPSARPKRTKRARIDGPLSKRQIPRLPFTKDEPRARKISQETNIKQSVQSDSVERRSPTVVLGHSFGDDRFSRGSRTRGQMPPAFVAQYQPAQDQQYDENIESDIDDMLIEDDDIDPHIGQFPTQDLANDVPRDEPPGLNVPSRANEVPTMPPLQVTDAEPPSSEVQDEHPKIDPNEVILALNELLAEQQSDQAPAQAQAQAQSHLEGDVHHLSQTSTSRRPPRAPRLATISQAVSPVPQTQHVTPPSPDFLLPEVDPLFNNIGEGEESFDINALVEQIAPTQLKDLNRLLSQQEAEIEDRLSSRRSGTIDKQGAATSGNKGAPSMDQVSNHPTPQEMIKSTPFGEKDGEAAPKLPMAPPREEARETPANASSVDRPPFDPTLHQSNRLTGIEVTQHLMTCFTPQLTVKASTRPLSDITPSTSRREPSSLSLRKRREAERVKRVHEKRAKEKQTTLPFMKVRQSCSKTSDLRKSSSVLVTSDDTVSRKEQGARKDEGQRAYVRQSHDQCRPSHIGSSRSTAQIPTNPQDHRRVSANTSAPSRISMGRTTSGVGISSMRQPSFAHLQDRCGRQSVAALTTPYKNPTQTRSSYQGQEFHCQSQARPLTPTQMTNHALSTTQRYSSRVDKDDDEDDGVDDDDDHDDNDNDDEEGNDEEDEFASPPASAYVNPSSRRDQSRHNTATTSAQQQVKTQNVVPARSNTLVHRRLSVQQSDGCEVAAQASEADCSQRQGGNPFEDYHPPSSLVSLAQSKSSVAVSVKGKGIGRGNESRQFGSEL</sequence>
<dbReference type="RefSeq" id="XP_031861245.1">
    <property type="nucleotide sequence ID" value="XM_032004380.1"/>
</dbReference>
<feature type="compositionally biased region" description="Polar residues" evidence="1">
    <location>
        <begin position="42"/>
        <end position="58"/>
    </location>
</feature>
<feature type="compositionally biased region" description="Low complexity" evidence="1">
    <location>
        <begin position="954"/>
        <end position="967"/>
    </location>
</feature>
<feature type="compositionally biased region" description="Polar residues" evidence="1">
    <location>
        <begin position="781"/>
        <end position="792"/>
    </location>
</feature>